<feature type="compositionally biased region" description="Basic and acidic residues" evidence="1">
    <location>
        <begin position="27"/>
        <end position="36"/>
    </location>
</feature>
<evidence type="ECO:0000313" key="3">
    <source>
        <dbReference type="Proteomes" id="UP001152795"/>
    </source>
</evidence>
<name>A0A6S7JVK8_PARCT</name>
<reference evidence="2" key="1">
    <citation type="submission" date="2020-04" db="EMBL/GenBank/DDBJ databases">
        <authorList>
            <person name="Alioto T."/>
            <person name="Alioto T."/>
            <person name="Gomez Garrido J."/>
        </authorList>
    </citation>
    <scope>NUCLEOTIDE SEQUENCE</scope>
    <source>
        <strain evidence="2">A484AB</strain>
    </source>
</reference>
<proteinExistence type="predicted"/>
<evidence type="ECO:0000313" key="2">
    <source>
        <dbReference type="EMBL" id="CAB4035101.1"/>
    </source>
</evidence>
<protein>
    <submittedName>
        <fullName evidence="2">Uncharacterized protein</fullName>
    </submittedName>
</protein>
<organism evidence="2 3">
    <name type="scientific">Paramuricea clavata</name>
    <name type="common">Red gorgonian</name>
    <name type="synonym">Violescent sea-whip</name>
    <dbReference type="NCBI Taxonomy" id="317549"/>
    <lineage>
        <taxon>Eukaryota</taxon>
        <taxon>Metazoa</taxon>
        <taxon>Cnidaria</taxon>
        <taxon>Anthozoa</taxon>
        <taxon>Octocorallia</taxon>
        <taxon>Malacalcyonacea</taxon>
        <taxon>Plexauridae</taxon>
        <taxon>Paramuricea</taxon>
    </lineage>
</organism>
<accession>A0A6S7JVK8</accession>
<evidence type="ECO:0000256" key="1">
    <source>
        <dbReference type="SAM" id="MobiDB-lite"/>
    </source>
</evidence>
<sequence length="61" mass="7081">MTTRQNIFKNIGESFRRSPSKFSRQSRVADNDEARIRNRSGSQLDEAEQQRIMIGNLVKVL</sequence>
<dbReference type="Proteomes" id="UP001152795">
    <property type="component" value="Unassembled WGS sequence"/>
</dbReference>
<comment type="caution">
    <text evidence="2">The sequence shown here is derived from an EMBL/GenBank/DDBJ whole genome shotgun (WGS) entry which is preliminary data.</text>
</comment>
<dbReference type="EMBL" id="CACRXK020020717">
    <property type="protein sequence ID" value="CAB4035101.1"/>
    <property type="molecule type" value="Genomic_DNA"/>
</dbReference>
<gene>
    <name evidence="2" type="ORF">PACLA_8A042757</name>
</gene>
<keyword evidence="3" id="KW-1185">Reference proteome</keyword>
<feature type="region of interest" description="Disordered" evidence="1">
    <location>
        <begin position="17"/>
        <end position="45"/>
    </location>
</feature>
<dbReference type="AlphaFoldDB" id="A0A6S7JVK8"/>